<comment type="caution">
    <text evidence="2">The sequence shown here is derived from an EMBL/GenBank/DDBJ whole genome shotgun (WGS) entry which is preliminary data.</text>
</comment>
<proteinExistence type="predicted"/>
<evidence type="ECO:0000313" key="3">
    <source>
        <dbReference type="Proteomes" id="UP000018444"/>
    </source>
</evidence>
<sequence>MTCKILALVDSLGNLIKFRLMPGQYHDLVETKPLIEDVDFQALLADKAFDADWLIQELNERKVKVVIPPKSNRKVMRAFDTIMYKWRHLIENYFCKLKEFKRIAMRSCKNRYEF</sequence>
<gene>
    <name evidence="2" type="ORF">F946_02294</name>
</gene>
<accession>N9CQK4</accession>
<protein>
    <recommendedName>
        <fullName evidence="1">Transposase DDE domain-containing protein</fullName>
    </recommendedName>
</protein>
<reference evidence="2 3" key="1">
    <citation type="submission" date="2013-02" db="EMBL/GenBank/DDBJ databases">
        <title>The Genome Sequence of Acinetobacter johnsonii ANC 3681.</title>
        <authorList>
            <consortium name="The Broad Institute Genome Sequencing Platform"/>
            <consortium name="The Broad Institute Genome Sequencing Center for Infectious Disease"/>
            <person name="Cerqueira G."/>
            <person name="Feldgarden M."/>
            <person name="Courvalin P."/>
            <person name="Perichon B."/>
            <person name="Grillot-Courvalin C."/>
            <person name="Clermont D."/>
            <person name="Rocha E."/>
            <person name="Yoon E.-J."/>
            <person name="Nemec A."/>
            <person name="Walker B."/>
            <person name="Young S.K."/>
            <person name="Zeng Q."/>
            <person name="Gargeya S."/>
            <person name="Fitzgerald M."/>
            <person name="Haas B."/>
            <person name="Abouelleil A."/>
            <person name="Alvarado L."/>
            <person name="Arachchi H.M."/>
            <person name="Berlin A.M."/>
            <person name="Chapman S.B."/>
            <person name="Dewar J."/>
            <person name="Goldberg J."/>
            <person name="Griggs A."/>
            <person name="Gujja S."/>
            <person name="Hansen M."/>
            <person name="Howarth C."/>
            <person name="Imamovic A."/>
            <person name="Larimer J."/>
            <person name="McCowan C."/>
            <person name="Murphy C."/>
            <person name="Neiman D."/>
            <person name="Pearson M."/>
            <person name="Priest M."/>
            <person name="Roberts A."/>
            <person name="Saif S."/>
            <person name="Shea T."/>
            <person name="Sisk P."/>
            <person name="Sykes S."/>
            <person name="Wortman J."/>
            <person name="Nusbaum C."/>
            <person name="Birren B."/>
        </authorList>
    </citation>
    <scope>NUCLEOTIDE SEQUENCE [LARGE SCALE GENOMIC DNA]</scope>
    <source>
        <strain evidence="2 3">ANC 3681</strain>
    </source>
</reference>
<dbReference type="Proteomes" id="UP000018444">
    <property type="component" value="Unassembled WGS sequence"/>
</dbReference>
<dbReference type="HOGENOM" id="CLU_055261_9_1_6"/>
<dbReference type="AlphaFoldDB" id="N9CQK4"/>
<dbReference type="EMBL" id="APPZ01000007">
    <property type="protein sequence ID" value="ENV72814.1"/>
    <property type="molecule type" value="Genomic_DNA"/>
</dbReference>
<dbReference type="InterPro" id="IPR025668">
    <property type="entry name" value="Tnp_DDE_dom"/>
</dbReference>
<evidence type="ECO:0000313" key="2">
    <source>
        <dbReference type="EMBL" id="ENV72814.1"/>
    </source>
</evidence>
<name>N9CQK4_ACIJO</name>
<evidence type="ECO:0000259" key="1">
    <source>
        <dbReference type="Pfam" id="PF13612"/>
    </source>
</evidence>
<feature type="domain" description="Transposase DDE" evidence="1">
    <location>
        <begin position="4"/>
        <end position="103"/>
    </location>
</feature>
<dbReference type="Pfam" id="PF13612">
    <property type="entry name" value="DDE_Tnp_1_3"/>
    <property type="match status" value="1"/>
</dbReference>
<organism evidence="2 3">
    <name type="scientific">Acinetobacter johnsonii ANC 3681</name>
    <dbReference type="NCBI Taxonomy" id="1217662"/>
    <lineage>
        <taxon>Bacteria</taxon>
        <taxon>Pseudomonadati</taxon>
        <taxon>Pseudomonadota</taxon>
        <taxon>Gammaproteobacteria</taxon>
        <taxon>Moraxellales</taxon>
        <taxon>Moraxellaceae</taxon>
        <taxon>Acinetobacter</taxon>
    </lineage>
</organism>
<dbReference type="PATRIC" id="fig|1217662.4.peg.2223"/>